<comment type="caution">
    <text evidence="5">The sequence shown here is derived from an EMBL/GenBank/DDBJ whole genome shotgun (WGS) entry which is preliminary data.</text>
</comment>
<dbReference type="InterPro" id="IPR034164">
    <property type="entry name" value="Pepsin-like_dom"/>
</dbReference>
<evidence type="ECO:0000259" key="4">
    <source>
        <dbReference type="PROSITE" id="PS51767"/>
    </source>
</evidence>
<dbReference type="SUPFAM" id="SSF50630">
    <property type="entry name" value="Acid proteases"/>
    <property type="match status" value="1"/>
</dbReference>
<dbReference type="OrthoDB" id="771136at2759"/>
<accession>A0A0F4GHB5</accession>
<feature type="domain" description="Peptidase A1" evidence="4">
    <location>
        <begin position="39"/>
        <end position="372"/>
    </location>
</feature>
<evidence type="ECO:0000313" key="6">
    <source>
        <dbReference type="Proteomes" id="UP000033647"/>
    </source>
</evidence>
<dbReference type="CDD" id="cd05471">
    <property type="entry name" value="pepsin_like"/>
    <property type="match status" value="1"/>
</dbReference>
<evidence type="ECO:0000313" key="5">
    <source>
        <dbReference type="EMBL" id="KJX95565.1"/>
    </source>
</evidence>
<keyword evidence="6" id="KW-1185">Reference proteome</keyword>
<dbReference type="InterPro" id="IPR033121">
    <property type="entry name" value="PEPTIDASE_A1"/>
</dbReference>
<dbReference type="InterPro" id="IPR001461">
    <property type="entry name" value="Aspartic_peptidase_A1"/>
</dbReference>
<evidence type="ECO:0000256" key="2">
    <source>
        <dbReference type="PIRSR" id="PIRSR601461-1"/>
    </source>
</evidence>
<dbReference type="PROSITE" id="PS51767">
    <property type="entry name" value="PEPTIDASE_A1"/>
    <property type="match status" value="1"/>
</dbReference>
<dbReference type="Pfam" id="PF00026">
    <property type="entry name" value="Asp"/>
    <property type="match status" value="1"/>
</dbReference>
<dbReference type="PRINTS" id="PR00792">
    <property type="entry name" value="PEPSIN"/>
</dbReference>
<dbReference type="EMBL" id="LAFY01004064">
    <property type="protein sequence ID" value="KJX95565.1"/>
    <property type="molecule type" value="Genomic_DNA"/>
</dbReference>
<dbReference type="Gene3D" id="2.40.70.10">
    <property type="entry name" value="Acid Proteases"/>
    <property type="match status" value="2"/>
</dbReference>
<dbReference type="PANTHER" id="PTHR47966:SF51">
    <property type="entry name" value="BETA-SITE APP-CLEAVING ENZYME, ISOFORM A-RELATED"/>
    <property type="match status" value="1"/>
</dbReference>
<evidence type="ECO:0000256" key="1">
    <source>
        <dbReference type="ARBA" id="ARBA00007447"/>
    </source>
</evidence>
<reference evidence="5 6" key="1">
    <citation type="submission" date="2015-03" db="EMBL/GenBank/DDBJ databases">
        <title>RNA-seq based gene annotation and comparative genomics of four Zymoseptoria species reveal species-specific pathogenicity related genes and transposable element activity.</title>
        <authorList>
            <person name="Grandaubert J."/>
            <person name="Bhattacharyya A."/>
            <person name="Stukenbrock E.H."/>
        </authorList>
    </citation>
    <scope>NUCLEOTIDE SEQUENCE [LARGE SCALE GENOMIC DNA]</scope>
    <source>
        <strain evidence="5 6">Zb18110</strain>
    </source>
</reference>
<dbReference type="AlphaFoldDB" id="A0A0F4GHB5"/>
<sequence>MARRTSSLFAATALLRGVLATPVGSIAVPLKRDRVLLKYLAKFSVGTPPQEEYLAIDTGSPTISFYDPKSDFCSVETQPCAPYGTFDNVSSSTSTYAGPFFGDQLISYGSGDFLEDTVSIEGVPTRNMTFGYIRSVAYPSRKVTAASVAGLSLDCSSGPNCDGPGPYLLPQLRNASTIDCMSLSVYLGPDVRNVNNAEMILGGAYDKAKLGGELFTMNMVDPHDINLTNSATNNVNVSSTEIISNGKVVKHNSPETEGSPYLLDTGAPWWSLPTELFEVLSTAFGGLKAMTSFYTYIVDCKYQYPANSNGGITVNFAAGGKITVPFYTLITDFGNGTCVLPMYAGGDNLLGDPFLRSVYAIFDQERFTVSLAQVKHTEERDIVALPEGGFKPAELKRY</sequence>
<keyword evidence="3" id="KW-0732">Signal</keyword>
<name>A0A0F4GHB5_9PEZI</name>
<feature type="signal peptide" evidence="3">
    <location>
        <begin position="1"/>
        <end position="20"/>
    </location>
</feature>
<dbReference type="STRING" id="1047168.A0A0F4GHB5"/>
<evidence type="ECO:0000256" key="3">
    <source>
        <dbReference type="SAM" id="SignalP"/>
    </source>
</evidence>
<comment type="similarity">
    <text evidence="1">Belongs to the peptidase A1 family.</text>
</comment>
<dbReference type="Proteomes" id="UP000033647">
    <property type="component" value="Unassembled WGS sequence"/>
</dbReference>
<dbReference type="GO" id="GO:0000324">
    <property type="term" value="C:fungal-type vacuole"/>
    <property type="evidence" value="ECO:0007669"/>
    <property type="project" value="TreeGrafter"/>
</dbReference>
<dbReference type="GO" id="GO:0004190">
    <property type="term" value="F:aspartic-type endopeptidase activity"/>
    <property type="evidence" value="ECO:0007669"/>
    <property type="project" value="InterPro"/>
</dbReference>
<dbReference type="GO" id="GO:0006508">
    <property type="term" value="P:proteolysis"/>
    <property type="evidence" value="ECO:0007669"/>
    <property type="project" value="UniProtKB-KW"/>
</dbReference>
<organism evidence="5 6">
    <name type="scientific">Zymoseptoria brevis</name>
    <dbReference type="NCBI Taxonomy" id="1047168"/>
    <lineage>
        <taxon>Eukaryota</taxon>
        <taxon>Fungi</taxon>
        <taxon>Dikarya</taxon>
        <taxon>Ascomycota</taxon>
        <taxon>Pezizomycotina</taxon>
        <taxon>Dothideomycetes</taxon>
        <taxon>Dothideomycetidae</taxon>
        <taxon>Mycosphaerellales</taxon>
        <taxon>Mycosphaerellaceae</taxon>
        <taxon>Zymoseptoria</taxon>
    </lineage>
</organism>
<keyword evidence="5" id="KW-0645">Protease</keyword>
<feature type="active site" evidence="2">
    <location>
        <position position="57"/>
    </location>
</feature>
<protein>
    <submittedName>
        <fullName evidence="5">Secreted aspartic protease like protein</fullName>
    </submittedName>
</protein>
<keyword evidence="5" id="KW-0378">Hydrolase</keyword>
<gene>
    <name evidence="5" type="ORF">TI39_contig4104g00006</name>
</gene>
<feature type="chain" id="PRO_5002468472" evidence="3">
    <location>
        <begin position="21"/>
        <end position="398"/>
    </location>
</feature>
<dbReference type="InterPro" id="IPR021109">
    <property type="entry name" value="Peptidase_aspartic_dom_sf"/>
</dbReference>
<dbReference type="PANTHER" id="PTHR47966">
    <property type="entry name" value="BETA-SITE APP-CLEAVING ENZYME, ISOFORM A-RELATED"/>
    <property type="match status" value="1"/>
</dbReference>
<feature type="active site" evidence="2">
    <location>
        <position position="264"/>
    </location>
</feature>
<proteinExistence type="inferred from homology"/>